<accession>A0A5B9QTL4</accession>
<feature type="region of interest" description="Disordered" evidence="1">
    <location>
        <begin position="136"/>
        <end position="157"/>
    </location>
</feature>
<name>A0A5B9QTL4_9BACT</name>
<proteinExistence type="predicted"/>
<protein>
    <submittedName>
        <fullName evidence="2">Uncharacterized protein</fullName>
    </submittedName>
</protein>
<evidence type="ECO:0000313" key="2">
    <source>
        <dbReference type="EMBL" id="QEG40745.1"/>
    </source>
</evidence>
<reference evidence="2 3" key="1">
    <citation type="submission" date="2019-08" db="EMBL/GenBank/DDBJ databases">
        <title>Deep-cultivation of Planctomycetes and their phenomic and genomic characterization uncovers novel biology.</title>
        <authorList>
            <person name="Wiegand S."/>
            <person name="Jogler M."/>
            <person name="Boedeker C."/>
            <person name="Pinto D."/>
            <person name="Vollmers J."/>
            <person name="Rivas-Marin E."/>
            <person name="Kohn T."/>
            <person name="Peeters S.H."/>
            <person name="Heuer A."/>
            <person name="Rast P."/>
            <person name="Oberbeckmann S."/>
            <person name="Bunk B."/>
            <person name="Jeske O."/>
            <person name="Meyerdierks A."/>
            <person name="Storesund J.E."/>
            <person name="Kallscheuer N."/>
            <person name="Luecker S."/>
            <person name="Lage O.M."/>
            <person name="Pohl T."/>
            <person name="Merkel B.J."/>
            <person name="Hornburger P."/>
            <person name="Mueller R.-W."/>
            <person name="Bruemmer F."/>
            <person name="Labrenz M."/>
            <person name="Spormann A.M."/>
            <person name="Op den Camp H."/>
            <person name="Overmann J."/>
            <person name="Amann R."/>
            <person name="Jetten M.S.M."/>
            <person name="Mascher T."/>
            <person name="Medema M.H."/>
            <person name="Devos D.P."/>
            <person name="Kaster A.-K."/>
            <person name="Ovreas L."/>
            <person name="Rohde M."/>
            <person name="Galperin M.Y."/>
            <person name="Jogler C."/>
        </authorList>
    </citation>
    <scope>NUCLEOTIDE SEQUENCE [LARGE SCALE GENOMIC DNA]</scope>
    <source>
        <strain evidence="2 3">UC8</strain>
    </source>
</reference>
<keyword evidence="3" id="KW-1185">Reference proteome</keyword>
<dbReference type="KEGG" id="rul:UC8_27620"/>
<dbReference type="Proteomes" id="UP000325286">
    <property type="component" value="Chromosome"/>
</dbReference>
<dbReference type="RefSeq" id="WP_068132272.1">
    <property type="nucleotide sequence ID" value="NZ_CP042914.1"/>
</dbReference>
<gene>
    <name evidence="2" type="ORF">UC8_27620</name>
</gene>
<organism evidence="2 3">
    <name type="scientific">Roseimaritima ulvae</name>
    <dbReference type="NCBI Taxonomy" id="980254"/>
    <lineage>
        <taxon>Bacteria</taxon>
        <taxon>Pseudomonadati</taxon>
        <taxon>Planctomycetota</taxon>
        <taxon>Planctomycetia</taxon>
        <taxon>Pirellulales</taxon>
        <taxon>Pirellulaceae</taxon>
        <taxon>Roseimaritima</taxon>
    </lineage>
</organism>
<sequence>MGRKAENQAAEHSVSPADCSRCNRHGEAFHCFKKKYVFDIDMAREIVADGREVFELDADDVDYSIDHCEINEGHLAHVDPQYPGIVAHLYYRDDDGTVVHAHRLIDGHHRATRCRQDGLPFGVHVLSERESVAILTRGPEGSKPPHLVADEVPSTTA</sequence>
<dbReference type="AlphaFoldDB" id="A0A5B9QTL4"/>
<dbReference type="OrthoDB" id="280619at2"/>
<evidence type="ECO:0000256" key="1">
    <source>
        <dbReference type="SAM" id="MobiDB-lite"/>
    </source>
</evidence>
<evidence type="ECO:0000313" key="3">
    <source>
        <dbReference type="Proteomes" id="UP000325286"/>
    </source>
</evidence>
<dbReference type="EMBL" id="CP042914">
    <property type="protein sequence ID" value="QEG40745.1"/>
    <property type="molecule type" value="Genomic_DNA"/>
</dbReference>